<evidence type="ECO:0000313" key="7">
    <source>
        <dbReference type="EMBL" id="MBP1990500.1"/>
    </source>
</evidence>
<dbReference type="Pfam" id="PF12833">
    <property type="entry name" value="HTH_18"/>
    <property type="match status" value="1"/>
</dbReference>
<dbReference type="SUPFAM" id="SSF46689">
    <property type="entry name" value="Homeodomain-like"/>
    <property type="match status" value="2"/>
</dbReference>
<dbReference type="Gene3D" id="3.40.50.2300">
    <property type="match status" value="1"/>
</dbReference>
<dbReference type="InterPro" id="IPR018060">
    <property type="entry name" value="HTH_AraC"/>
</dbReference>
<sequence>MLNVLVVDDDHLVRTGFITIMPWSRHGLRVVGDVNNGEKALAFLRDNPVDLLITDLSMPVMSGIELMRQARRLLPRLRMVVLTFHHEFEYAQEAIRLGALDYITKVELEEDRMDEVLQRIVLRIAEDEQTSGAGSGPAADDFYEDPAALAASPWKGPVETGKKELQTLKEKWCSFDWMVDDERFALLLGEMLERRLTPERVEMLFEAAVSQWERILPELQPYMEMEGLHTWQQWTEWLKRLRLMVSESTQTLPYSSEVVNCIMKAQAHIRDHLEEELQMPQIARMVGMSRSYFSRCFHDISGFTFNDYIRDLRIGRAKALLVQTDKSVGWIAAQSGYPNVKYFSKVFRGATGLLPSLYRKEAKGQK</sequence>
<dbReference type="EMBL" id="JAGGLB010000005">
    <property type="protein sequence ID" value="MBP1990500.1"/>
    <property type="molecule type" value="Genomic_DNA"/>
</dbReference>
<evidence type="ECO:0000256" key="2">
    <source>
        <dbReference type="ARBA" id="ARBA00023125"/>
    </source>
</evidence>
<keyword evidence="1" id="KW-0805">Transcription regulation</keyword>
<dbReference type="RefSeq" id="WP_209971271.1">
    <property type="nucleotide sequence ID" value="NZ_JAGGLB010000005.1"/>
</dbReference>
<proteinExistence type="predicted"/>
<evidence type="ECO:0000259" key="5">
    <source>
        <dbReference type="PROSITE" id="PS01124"/>
    </source>
</evidence>
<name>A0ABS4ISH9_9BACL</name>
<dbReference type="PANTHER" id="PTHR43280:SF28">
    <property type="entry name" value="HTH-TYPE TRANSCRIPTIONAL ACTIVATOR RHAS"/>
    <property type="match status" value="1"/>
</dbReference>
<reference evidence="7 8" key="1">
    <citation type="submission" date="2021-03" db="EMBL/GenBank/DDBJ databases">
        <title>Genomic Encyclopedia of Type Strains, Phase IV (KMG-IV): sequencing the most valuable type-strain genomes for metagenomic binning, comparative biology and taxonomic classification.</title>
        <authorList>
            <person name="Goeker M."/>
        </authorList>
    </citation>
    <scope>NUCLEOTIDE SEQUENCE [LARGE SCALE GENOMIC DNA]</scope>
    <source>
        <strain evidence="7 8">DSM 26048</strain>
    </source>
</reference>
<evidence type="ECO:0000259" key="6">
    <source>
        <dbReference type="PROSITE" id="PS50110"/>
    </source>
</evidence>
<dbReference type="Gene3D" id="1.10.10.60">
    <property type="entry name" value="Homeodomain-like"/>
    <property type="match status" value="2"/>
</dbReference>
<dbReference type="InterPro" id="IPR001789">
    <property type="entry name" value="Sig_transdc_resp-reg_receiver"/>
</dbReference>
<dbReference type="PROSITE" id="PS50110">
    <property type="entry name" value="RESPONSE_REGULATORY"/>
    <property type="match status" value="1"/>
</dbReference>
<feature type="domain" description="HTH araC/xylS-type" evidence="5">
    <location>
        <begin position="263"/>
        <end position="361"/>
    </location>
</feature>
<keyword evidence="2" id="KW-0238">DNA-binding</keyword>
<keyword evidence="3" id="KW-0804">Transcription</keyword>
<dbReference type="Proteomes" id="UP001519287">
    <property type="component" value="Unassembled WGS sequence"/>
</dbReference>
<gene>
    <name evidence="7" type="ORF">J2Z66_002106</name>
</gene>
<dbReference type="PROSITE" id="PS01124">
    <property type="entry name" value="HTH_ARAC_FAMILY_2"/>
    <property type="match status" value="1"/>
</dbReference>
<evidence type="ECO:0000256" key="4">
    <source>
        <dbReference type="PROSITE-ProRule" id="PRU00169"/>
    </source>
</evidence>
<dbReference type="SUPFAM" id="SSF52172">
    <property type="entry name" value="CheY-like"/>
    <property type="match status" value="1"/>
</dbReference>
<comment type="caution">
    <text evidence="7">The sequence shown here is derived from an EMBL/GenBank/DDBJ whole genome shotgun (WGS) entry which is preliminary data.</text>
</comment>
<dbReference type="CDD" id="cd17536">
    <property type="entry name" value="REC_YesN-like"/>
    <property type="match status" value="1"/>
</dbReference>
<feature type="domain" description="Response regulatory" evidence="6">
    <location>
        <begin position="3"/>
        <end position="120"/>
    </location>
</feature>
<evidence type="ECO:0000313" key="8">
    <source>
        <dbReference type="Proteomes" id="UP001519287"/>
    </source>
</evidence>
<keyword evidence="8" id="KW-1185">Reference proteome</keyword>
<organism evidence="7 8">
    <name type="scientific">Paenibacillus eucommiae</name>
    <dbReference type="NCBI Taxonomy" id="1355755"/>
    <lineage>
        <taxon>Bacteria</taxon>
        <taxon>Bacillati</taxon>
        <taxon>Bacillota</taxon>
        <taxon>Bacilli</taxon>
        <taxon>Bacillales</taxon>
        <taxon>Paenibacillaceae</taxon>
        <taxon>Paenibacillus</taxon>
    </lineage>
</organism>
<dbReference type="InterPro" id="IPR009057">
    <property type="entry name" value="Homeodomain-like_sf"/>
</dbReference>
<keyword evidence="4" id="KW-0597">Phosphoprotein</keyword>
<dbReference type="PANTHER" id="PTHR43280">
    <property type="entry name" value="ARAC-FAMILY TRANSCRIPTIONAL REGULATOR"/>
    <property type="match status" value="1"/>
</dbReference>
<evidence type="ECO:0000256" key="1">
    <source>
        <dbReference type="ARBA" id="ARBA00023015"/>
    </source>
</evidence>
<protein>
    <submittedName>
        <fullName evidence="7">Two-component system response regulator YesN</fullName>
    </submittedName>
</protein>
<dbReference type="SMART" id="SM00342">
    <property type="entry name" value="HTH_ARAC"/>
    <property type="match status" value="1"/>
</dbReference>
<accession>A0ABS4ISH9</accession>
<evidence type="ECO:0000256" key="3">
    <source>
        <dbReference type="ARBA" id="ARBA00023163"/>
    </source>
</evidence>
<dbReference type="SMART" id="SM00448">
    <property type="entry name" value="REC"/>
    <property type="match status" value="1"/>
</dbReference>
<feature type="modified residue" description="4-aspartylphosphate" evidence="4">
    <location>
        <position position="55"/>
    </location>
</feature>
<dbReference type="Pfam" id="PF00072">
    <property type="entry name" value="Response_reg"/>
    <property type="match status" value="1"/>
</dbReference>
<dbReference type="InterPro" id="IPR011006">
    <property type="entry name" value="CheY-like_superfamily"/>
</dbReference>